<evidence type="ECO:0000256" key="4">
    <source>
        <dbReference type="ARBA" id="ARBA00019905"/>
    </source>
</evidence>
<reference evidence="8" key="1">
    <citation type="submission" date="2023-07" db="EMBL/GenBank/DDBJ databases">
        <authorList>
            <consortium name="CYATHOMIX"/>
        </authorList>
    </citation>
    <scope>NUCLEOTIDE SEQUENCE</scope>
    <source>
        <strain evidence="8">N/A</strain>
    </source>
</reference>
<accession>A0AA36H607</accession>
<sequence length="1303" mass="150401">MMNDYRFVSSFYYPTKSTPTAFQIDGPYSQPVSPAQKSLPINVQQIKMNERATILWLTALCSYSMAKLAHTLVSAEPAEPSTAISSEDKSLVEDHIREIRDAAVDVRKREAEERVLNKIQTCDASNAPGRYMIYCSGKLLEAVMAVKLHNDSKTFVDRPMKPGRNGPDLLAQFEKQFPQPVNQLQRDDVKAFVDANFDEEGHELRSCNLSDWTSNPKMFKLIKDDNLRTFALQLNDIWKELCREIKPEVKEYPERYSLIYVPHRFVVPGGRFREFYYWDAYWIVKGLLLSGMHETAKKMILNFACMIKTYGFVPNGGRIYYMRRSQPPLFTPMVYDYYVATKDKELVRDMLPVVEKELNFWKANRSITLNADDEKITMFQYRTPSTVPRPESYREDVMTGEAISDENEKRLLYQNLASAAESGWDFSIRWFADKQNLATIETTSIIPVDLNAFICYNLHILGNLHGVLGNQKKSATWIAEYIKFRRQFQKIFWVENATGWFDYNLRTKQHNTDFYASIAAPLFTQCYEPLSTEKADGLYDKLEEIGVFSFSGGLPTSLQKQSTQQWDFPNGWPPLNHMMVEGLRKSDNARLQQKAYVLAEKWVMANYHVFQADKAMWEKYDVVATKPRLGGGGEYDVQPGFGWTNGVALDLLVSYGDRLSTANISDTRQENMLKNAILSWLIVVSSSTALPPPHHLMSPHSIAKASAPTHKEEMIEKELGDRHIGARVITWKPRKEKLDMVEACDETNAPKRHMIYCSGKLLQAVMTVKLYNDSKSFVDMPMKPGKEGAKLLAEFEAKFPQPLSELKKNEVRAFVDANFDEDGHELKSCELSDWTPFPKKFMLIQDVSLRSFALKLNTIWKELCREIKPEVRENPERFSLIYVPYHFVAPGGRFREFYYWDAYWIVKGLLLSGMEDTAKKMILNFAYMINTYGFVPNGGRIYYLRRSQPPLFTPMIYDYYIATKDKELVREMLPVIEKELSFWKSNRSIEITVDGEPIVMYQYRTPSTVPRPEAYREDILTAKYVCDENERRLLFKNLASAAESGWDYSIRWFADNQNLSTIETTNIIPVDLNAFICYNLQILANLHGVLGNQYKSAAWTLEFIKFRDQFQKVFWVEEAKGWFDYNLRTKKHDTDFYASIAAPLFTQCYEPLNTRKADELFNKLEEIGVFNFTGGLPSSLHQQSSEQWDFPNGWAPLNHMMIEGLRKSNDARMQQKAFVLAEKWIFANYRIFQAHNAMWEKYDVVATHPRIGGGGEYVVQKLTFSPDLAGQTVSLSIYLSVTVIGYRVQTLRGCALFLNKSSL</sequence>
<organism evidence="8 9">
    <name type="scientific">Cylicocyclus nassatus</name>
    <name type="common">Nematode worm</name>
    <dbReference type="NCBI Taxonomy" id="53992"/>
    <lineage>
        <taxon>Eukaryota</taxon>
        <taxon>Metazoa</taxon>
        <taxon>Ecdysozoa</taxon>
        <taxon>Nematoda</taxon>
        <taxon>Chromadorea</taxon>
        <taxon>Rhabditida</taxon>
        <taxon>Rhabditina</taxon>
        <taxon>Rhabditomorpha</taxon>
        <taxon>Strongyloidea</taxon>
        <taxon>Strongylidae</taxon>
        <taxon>Cylicocyclus</taxon>
    </lineage>
</organism>
<keyword evidence="9" id="KW-1185">Reference proteome</keyword>
<evidence type="ECO:0000313" key="8">
    <source>
        <dbReference type="EMBL" id="CAJ0604765.1"/>
    </source>
</evidence>
<proteinExistence type="inferred from homology"/>
<dbReference type="GO" id="GO:0005993">
    <property type="term" value="P:trehalose catabolic process"/>
    <property type="evidence" value="ECO:0007669"/>
    <property type="project" value="TreeGrafter"/>
</dbReference>
<comment type="caution">
    <text evidence="8">The sequence shown here is derived from an EMBL/GenBank/DDBJ whole genome shotgun (WGS) entry which is preliminary data.</text>
</comment>
<dbReference type="Pfam" id="PF01204">
    <property type="entry name" value="Trehalase"/>
    <property type="match status" value="2"/>
</dbReference>
<evidence type="ECO:0000256" key="7">
    <source>
        <dbReference type="RuleBase" id="RU361180"/>
    </source>
</evidence>
<dbReference type="GO" id="GO:0004555">
    <property type="term" value="F:alpha,alpha-trehalase activity"/>
    <property type="evidence" value="ECO:0007669"/>
    <property type="project" value="UniProtKB-EC"/>
</dbReference>
<dbReference type="EC" id="3.2.1.28" evidence="3 7"/>
<dbReference type="InterPro" id="IPR001661">
    <property type="entry name" value="Glyco_hydro_37"/>
</dbReference>
<name>A0AA36H607_CYLNA</name>
<keyword evidence="5 7" id="KW-0378">Hydrolase</keyword>
<dbReference type="PRINTS" id="PR00744">
    <property type="entry name" value="GLHYDRLASE37"/>
</dbReference>
<keyword evidence="6 7" id="KW-0326">Glycosidase</keyword>
<protein>
    <recommendedName>
        <fullName evidence="4 7">Trehalase</fullName>
        <ecNumber evidence="3 7">3.2.1.28</ecNumber>
    </recommendedName>
    <alternativeName>
        <fullName evidence="7">Alpha-trehalose glucohydrolase</fullName>
    </alternativeName>
</protein>
<dbReference type="PROSITE" id="PS00928">
    <property type="entry name" value="TREHALASE_2"/>
    <property type="match status" value="2"/>
</dbReference>
<comment type="catalytic activity">
    <reaction evidence="1 7">
        <text>alpha,alpha-trehalose + H2O = alpha-D-glucose + beta-D-glucose</text>
        <dbReference type="Rhea" id="RHEA:32675"/>
        <dbReference type="ChEBI" id="CHEBI:15377"/>
        <dbReference type="ChEBI" id="CHEBI:15903"/>
        <dbReference type="ChEBI" id="CHEBI:16551"/>
        <dbReference type="ChEBI" id="CHEBI:17925"/>
        <dbReference type="EC" id="3.2.1.28"/>
    </reaction>
</comment>
<dbReference type="PANTHER" id="PTHR23403">
    <property type="entry name" value="TREHALASE"/>
    <property type="match status" value="1"/>
</dbReference>
<evidence type="ECO:0000256" key="2">
    <source>
        <dbReference type="ARBA" id="ARBA00005615"/>
    </source>
</evidence>
<evidence type="ECO:0000256" key="1">
    <source>
        <dbReference type="ARBA" id="ARBA00001576"/>
    </source>
</evidence>
<dbReference type="Proteomes" id="UP001176961">
    <property type="component" value="Unassembled WGS sequence"/>
</dbReference>
<evidence type="ECO:0000313" key="9">
    <source>
        <dbReference type="Proteomes" id="UP001176961"/>
    </source>
</evidence>
<dbReference type="Gene3D" id="1.50.10.10">
    <property type="match status" value="2"/>
</dbReference>
<dbReference type="SUPFAM" id="SSF48208">
    <property type="entry name" value="Six-hairpin glycosidases"/>
    <property type="match status" value="2"/>
</dbReference>
<gene>
    <name evidence="8" type="ORF">CYNAS_LOCUS16748</name>
</gene>
<dbReference type="PROSITE" id="PS00927">
    <property type="entry name" value="TREHALASE_1"/>
    <property type="match status" value="2"/>
</dbReference>
<evidence type="ECO:0000256" key="5">
    <source>
        <dbReference type="ARBA" id="ARBA00022801"/>
    </source>
</evidence>
<comment type="similarity">
    <text evidence="2 7">Belongs to the glycosyl hydrolase 37 family.</text>
</comment>
<evidence type="ECO:0000256" key="3">
    <source>
        <dbReference type="ARBA" id="ARBA00012757"/>
    </source>
</evidence>
<dbReference type="InterPro" id="IPR008928">
    <property type="entry name" value="6-hairpin_glycosidase_sf"/>
</dbReference>
<dbReference type="InterPro" id="IPR018232">
    <property type="entry name" value="Glyco_hydro_37_CS"/>
</dbReference>
<evidence type="ECO:0000256" key="6">
    <source>
        <dbReference type="ARBA" id="ARBA00023295"/>
    </source>
</evidence>
<dbReference type="EMBL" id="CATQJL010000316">
    <property type="protein sequence ID" value="CAJ0604765.1"/>
    <property type="molecule type" value="Genomic_DNA"/>
</dbReference>
<dbReference type="InterPro" id="IPR012341">
    <property type="entry name" value="6hp_glycosidase-like_sf"/>
</dbReference>
<dbReference type="PANTHER" id="PTHR23403:SF1">
    <property type="entry name" value="TREHALASE"/>
    <property type="match status" value="1"/>
</dbReference>